<comment type="caution">
    <text evidence="2">The sequence shown here is derived from an EMBL/GenBank/DDBJ whole genome shotgun (WGS) entry which is preliminary data.</text>
</comment>
<reference evidence="2 3" key="2">
    <citation type="submission" date="2017-02" db="EMBL/GenBank/DDBJ databases">
        <title>Draft genome sequence of Streptomyces phaeoluteigriseus type strain DSM41896.</title>
        <authorList>
            <person name="Salih T.S."/>
            <person name="Algora Gallardo L."/>
            <person name="Melo Santos T."/>
            <person name="Filgueira Martinez S."/>
            <person name="Herron P.R."/>
        </authorList>
    </citation>
    <scope>NUCLEOTIDE SEQUENCE [LARGE SCALE GENOMIC DNA]</scope>
    <source>
        <strain evidence="2 3">DSM 41896</strain>
    </source>
</reference>
<feature type="compositionally biased region" description="Polar residues" evidence="1">
    <location>
        <begin position="44"/>
        <end position="57"/>
    </location>
</feature>
<dbReference type="EMBL" id="MPOH02000063">
    <property type="protein sequence ID" value="OQD51712.1"/>
    <property type="molecule type" value="Genomic_DNA"/>
</dbReference>
<organism evidence="2 3">
    <name type="scientific">Streptomyces phaeoluteigriseus</name>
    <dbReference type="NCBI Taxonomy" id="114686"/>
    <lineage>
        <taxon>Bacteria</taxon>
        <taxon>Bacillati</taxon>
        <taxon>Actinomycetota</taxon>
        <taxon>Actinomycetes</taxon>
        <taxon>Kitasatosporales</taxon>
        <taxon>Streptomycetaceae</taxon>
        <taxon>Streptomyces</taxon>
        <taxon>Streptomyces aurantiacus group</taxon>
    </lineage>
</organism>
<dbReference type="AlphaFoldDB" id="A0A1V6MHG2"/>
<evidence type="ECO:0000313" key="2">
    <source>
        <dbReference type="EMBL" id="OQD51712.1"/>
    </source>
</evidence>
<feature type="region of interest" description="Disordered" evidence="1">
    <location>
        <begin position="1"/>
        <end position="80"/>
    </location>
</feature>
<dbReference type="RefSeq" id="WP_073499869.1">
    <property type="nucleotide sequence ID" value="NZ_MPOH02000063.1"/>
</dbReference>
<sequence length="80" mass="8198">MLNTFSSVPGWKNHDVDGFDGGIARQETDGTPPVGASGVPTQPPTVTGAQAPATYTRTGRRHLDARPAAVQAGDAAGGRR</sequence>
<reference evidence="3" key="1">
    <citation type="submission" date="2016-11" db="EMBL/GenBank/DDBJ databases">
        <authorList>
            <person name="Schniete J.K."/>
            <person name="Salih T."/>
            <person name="Algora Gallardo L."/>
            <person name="Martinez Fernandez S."/>
            <person name="Herron P.R."/>
        </authorList>
    </citation>
    <scope>NUCLEOTIDE SEQUENCE [LARGE SCALE GENOMIC DNA]</scope>
    <source>
        <strain evidence="3">DSM 41896</strain>
    </source>
</reference>
<gene>
    <name evidence="2" type="ORF">BM536_038555</name>
</gene>
<proteinExistence type="predicted"/>
<protein>
    <submittedName>
        <fullName evidence="2">Uncharacterized protein</fullName>
    </submittedName>
</protein>
<evidence type="ECO:0000256" key="1">
    <source>
        <dbReference type="SAM" id="MobiDB-lite"/>
    </source>
</evidence>
<accession>A0A1V6MHG2</accession>
<dbReference type="Proteomes" id="UP000184286">
    <property type="component" value="Unassembled WGS sequence"/>
</dbReference>
<name>A0A1V6MHG2_9ACTN</name>
<dbReference type="OrthoDB" id="3275941at2"/>
<evidence type="ECO:0000313" key="3">
    <source>
        <dbReference type="Proteomes" id="UP000184286"/>
    </source>
</evidence>